<dbReference type="SUPFAM" id="SSF53098">
    <property type="entry name" value="Ribonuclease H-like"/>
    <property type="match status" value="1"/>
</dbReference>
<proteinExistence type="predicted"/>
<accession>A0A6Q2XEU6</accession>
<sequence length="635" mass="71616">MVQSVITKDNEDLIQVCELIKVNPSSVQPSPAQRSAAKHSPTQPRMAQLSPAQFKQWSDQYPWLFVKDNKLGCTACKEAKRLFTTQKGVQMAEEWISGGVGGSNIRAMRKKIYKHRDSLAHQKDLCIEKQREKEVLLNMAATVTASLFEETANALRTAYYVAKERLAFTKMSCLVSLQETNGAKICQLHRSDHACINMIEHVAVKMKKTVISKIKNNGSLLSITVDESSAFGISYLVIYIRADVTGRGDMENIFLDLVELDEGTTAENVYKALKNSLMMAKLDDEYLKNHLISIATDGAAVMTGKDSGLIARLKKDFPSLKSVHCLAHILELAVHDSLKCVTGCNHFEHFISKLYTMYHQSTKNQMRAASEDRTYTDAERKKYTGMLNRLTSTGFVTDLAIMRDVLQELKSLSLKLQVSTYSSFVQYNMGSFYGGLTKLLGVCNNILCHNISQYKNAKIPLKESTEKVNQLQFFQAVIDNLSSRLPDSELTKLLKPLDPHIWPKTRDELILYGEDEIYELAKDLGEPAREAVEDFRSWKLQKDQSGKALRRLIVASQTYLATSAECERGFSAMNNTASKTKNRLRVRSLSAVLFVDINAPPLEMFDPKPFVMSWLKEGHCPSTRRRLKVTRVIHV</sequence>
<feature type="compositionally biased region" description="Polar residues" evidence="1">
    <location>
        <begin position="40"/>
        <end position="51"/>
    </location>
</feature>
<dbReference type="InParanoid" id="A0A6Q2XEU6"/>
<reference evidence="2" key="4">
    <citation type="submission" date="2025-09" db="UniProtKB">
        <authorList>
            <consortium name="Ensembl"/>
        </authorList>
    </citation>
    <scope>IDENTIFICATION</scope>
</reference>
<reference evidence="2" key="3">
    <citation type="submission" date="2025-08" db="UniProtKB">
        <authorList>
            <consortium name="Ensembl"/>
        </authorList>
    </citation>
    <scope>IDENTIFICATION</scope>
</reference>
<name>A0A6Q2XEU6_ESOLU</name>
<protein>
    <recommendedName>
        <fullName evidence="4">DUF4371 domain-containing protein</fullName>
    </recommendedName>
</protein>
<gene>
    <name evidence="2" type="primary">AHCYL2</name>
</gene>
<reference evidence="2" key="2">
    <citation type="submission" date="2020-02" db="EMBL/GenBank/DDBJ databases">
        <title>Esox lucius (northern pike) genome, fEsoLuc1, primary haplotype.</title>
        <authorList>
            <person name="Myers G."/>
            <person name="Karagic N."/>
            <person name="Meyer A."/>
            <person name="Pippel M."/>
            <person name="Reichard M."/>
            <person name="Winkler S."/>
            <person name="Tracey A."/>
            <person name="Sims Y."/>
            <person name="Howe K."/>
            <person name="Rhie A."/>
            <person name="Formenti G."/>
            <person name="Durbin R."/>
            <person name="Fedrigo O."/>
            <person name="Jarvis E.D."/>
        </authorList>
    </citation>
    <scope>NUCLEOTIDE SEQUENCE [LARGE SCALE GENOMIC DNA]</scope>
</reference>
<evidence type="ECO:0000256" key="1">
    <source>
        <dbReference type="SAM" id="MobiDB-lite"/>
    </source>
</evidence>
<keyword evidence="3" id="KW-1185">Reference proteome</keyword>
<dbReference type="GeneTree" id="ENSGT00940000162903"/>
<dbReference type="PANTHER" id="PTHR46880:SF8">
    <property type="entry name" value="E3 SUMO-PROTEIN LIGASE KIAA1586"/>
    <property type="match status" value="1"/>
</dbReference>
<evidence type="ECO:0000313" key="3">
    <source>
        <dbReference type="Proteomes" id="UP000265140"/>
    </source>
</evidence>
<dbReference type="Ensembl" id="ENSELUT00000048651.2">
    <property type="protein sequence ID" value="ENSELUP00000051586.2"/>
    <property type="gene ID" value="ENSELUG00000044365.1"/>
</dbReference>
<dbReference type="OMA" id="THCISHR"/>
<dbReference type="AlphaFoldDB" id="A0A6Q2XEU6"/>
<organism evidence="2 3">
    <name type="scientific">Esox lucius</name>
    <name type="common">Northern pike</name>
    <dbReference type="NCBI Taxonomy" id="8010"/>
    <lineage>
        <taxon>Eukaryota</taxon>
        <taxon>Metazoa</taxon>
        <taxon>Chordata</taxon>
        <taxon>Craniata</taxon>
        <taxon>Vertebrata</taxon>
        <taxon>Euteleostomi</taxon>
        <taxon>Actinopterygii</taxon>
        <taxon>Neopterygii</taxon>
        <taxon>Teleostei</taxon>
        <taxon>Protacanthopterygii</taxon>
        <taxon>Esociformes</taxon>
        <taxon>Esocidae</taxon>
        <taxon>Esox</taxon>
    </lineage>
</organism>
<dbReference type="PANTHER" id="PTHR46880">
    <property type="entry name" value="RAS-ASSOCIATING DOMAIN-CONTAINING PROTEIN"/>
    <property type="match status" value="1"/>
</dbReference>
<feature type="region of interest" description="Disordered" evidence="1">
    <location>
        <begin position="25"/>
        <end position="51"/>
    </location>
</feature>
<dbReference type="InterPro" id="IPR012337">
    <property type="entry name" value="RNaseH-like_sf"/>
</dbReference>
<dbReference type="Proteomes" id="UP000265140">
    <property type="component" value="Chromosome 8"/>
</dbReference>
<reference evidence="3" key="1">
    <citation type="journal article" date="2014" name="PLoS ONE">
        <title>The genome and linkage map of the northern pike (Esox lucius): conserved synteny revealed between the salmonid sister group and the Neoteleostei.</title>
        <authorList>
            <person name="Rondeau E.B."/>
            <person name="Minkley D.R."/>
            <person name="Leong J.S."/>
            <person name="Messmer A.M."/>
            <person name="Jantzen J.R."/>
            <person name="von Schalburg K.R."/>
            <person name="Lemon C."/>
            <person name="Bird N.H."/>
            <person name="Koop B.F."/>
        </authorList>
    </citation>
    <scope>NUCLEOTIDE SEQUENCE</scope>
</reference>
<evidence type="ECO:0000313" key="2">
    <source>
        <dbReference type="Ensembl" id="ENSELUP00000051586.2"/>
    </source>
</evidence>
<evidence type="ECO:0008006" key="4">
    <source>
        <dbReference type="Google" id="ProtNLM"/>
    </source>
</evidence>